<reference evidence="1 2" key="2">
    <citation type="journal article" date="2022" name="Mol. Ecol. Resour.">
        <title>The genomes of chicory, endive, great burdock and yacon provide insights into Asteraceae paleo-polyploidization history and plant inulin production.</title>
        <authorList>
            <person name="Fan W."/>
            <person name="Wang S."/>
            <person name="Wang H."/>
            <person name="Wang A."/>
            <person name="Jiang F."/>
            <person name="Liu H."/>
            <person name="Zhao H."/>
            <person name="Xu D."/>
            <person name="Zhang Y."/>
        </authorList>
    </citation>
    <scope>NUCLEOTIDE SEQUENCE [LARGE SCALE GENOMIC DNA]</scope>
    <source>
        <strain evidence="2">cv. Yunnan</strain>
        <tissue evidence="1">Leaves</tissue>
    </source>
</reference>
<evidence type="ECO:0000313" key="2">
    <source>
        <dbReference type="Proteomes" id="UP001056120"/>
    </source>
</evidence>
<protein>
    <submittedName>
        <fullName evidence="1">Uncharacterized protein</fullName>
    </submittedName>
</protein>
<dbReference type="Proteomes" id="UP001056120">
    <property type="component" value="Linkage Group LG13"/>
</dbReference>
<sequence>MESRVAVKSKEKSHSRGESVKNEGIVKEVDRVKGKESKVKRGTGTEKQILREKIKNMLVGAGWTIDYRPRRNRAYMDAVYVSPSGTGYWSIIKAYDAYQKEEEENSKNGGGKFTPLADEVLAKLTRQTQKKTEREMESKRKSEDGEKEEKLNSYGRKSRKLGRCSLLVREAKNDDGFVPYSGKRTLLSWLIDSGVVHLRDHVEYMNRRKTRILQKGWIANDGIHCGCCNKIVTVLKFEVHAGSKLGHPFPNIFLDSGKSLMQCQIDAWNKLGELERKGFYTVDDDGDDPNDDTCGLCGDGGDLICCDGCPSTFHQTCLDLPMLPQGDWFCPNCSCKYCEIACTDSTQASLLTCYLCQKKHHESCRPEIDVKPIESNYLNLSFCGHACHELYSQLQKLVGVKHELDSGFSWSLIHRSEILMDAPSVQLSQHVECNSKLAVAMSIMDECFSPFTDRRSGINLIRNVVFNCGSNLSRLDYSGFFTAILERGDEVVCAASIRIHGTRLAEMPFIGTRHIYRRQGMCRRLLSAIEVALSSLQVEKLIIPAVPEHMDTWTDVFGFHPLEESDKQELRCMNMVVFPRTDMLQKPLIKVKTDSGSRDDAGPETPPTNSPCEPKLSGPVDAHSEPNADESTVQVDEHSELNADESVVQVDEHSEPNLDESTVQVDEHSEPNADESAVQVNEHSEPDADESTVQVNEHSEPNADESTVQVDEHSEPNADESTVQVANEITTEPQLPGVESVSVNGDSNANLEETDVQNAISLEAQAPKEPSNIDMATRVNESSGSDAEEGLSARP</sequence>
<comment type="caution">
    <text evidence="1">The sequence shown here is derived from an EMBL/GenBank/DDBJ whole genome shotgun (WGS) entry which is preliminary data.</text>
</comment>
<proteinExistence type="predicted"/>
<gene>
    <name evidence="1" type="ORF">L1987_40681</name>
</gene>
<keyword evidence="2" id="KW-1185">Reference proteome</keyword>
<accession>A0ACB9GTC6</accession>
<evidence type="ECO:0000313" key="1">
    <source>
        <dbReference type="EMBL" id="KAI3786750.1"/>
    </source>
</evidence>
<reference evidence="2" key="1">
    <citation type="journal article" date="2022" name="Mol. Ecol. Resour.">
        <title>The genomes of chicory, endive, great burdock and yacon provide insights into Asteraceae palaeo-polyploidization history and plant inulin production.</title>
        <authorList>
            <person name="Fan W."/>
            <person name="Wang S."/>
            <person name="Wang H."/>
            <person name="Wang A."/>
            <person name="Jiang F."/>
            <person name="Liu H."/>
            <person name="Zhao H."/>
            <person name="Xu D."/>
            <person name="Zhang Y."/>
        </authorList>
    </citation>
    <scope>NUCLEOTIDE SEQUENCE [LARGE SCALE GENOMIC DNA]</scope>
    <source>
        <strain evidence="2">cv. Yunnan</strain>
    </source>
</reference>
<organism evidence="1 2">
    <name type="scientific">Smallanthus sonchifolius</name>
    <dbReference type="NCBI Taxonomy" id="185202"/>
    <lineage>
        <taxon>Eukaryota</taxon>
        <taxon>Viridiplantae</taxon>
        <taxon>Streptophyta</taxon>
        <taxon>Embryophyta</taxon>
        <taxon>Tracheophyta</taxon>
        <taxon>Spermatophyta</taxon>
        <taxon>Magnoliopsida</taxon>
        <taxon>eudicotyledons</taxon>
        <taxon>Gunneridae</taxon>
        <taxon>Pentapetalae</taxon>
        <taxon>asterids</taxon>
        <taxon>campanulids</taxon>
        <taxon>Asterales</taxon>
        <taxon>Asteraceae</taxon>
        <taxon>Asteroideae</taxon>
        <taxon>Heliantheae alliance</taxon>
        <taxon>Millerieae</taxon>
        <taxon>Smallanthus</taxon>
    </lineage>
</organism>
<dbReference type="EMBL" id="CM042030">
    <property type="protein sequence ID" value="KAI3786750.1"/>
    <property type="molecule type" value="Genomic_DNA"/>
</dbReference>
<name>A0ACB9GTC6_9ASTR</name>